<feature type="region of interest" description="Disordered" evidence="1">
    <location>
        <begin position="277"/>
        <end position="298"/>
    </location>
</feature>
<comment type="caution">
    <text evidence="2">The sequence shown here is derived from an EMBL/GenBank/DDBJ whole genome shotgun (WGS) entry which is preliminary data.</text>
</comment>
<evidence type="ECO:0000313" key="3">
    <source>
        <dbReference type="Proteomes" id="UP000886653"/>
    </source>
</evidence>
<sequence length="298" mass="31985">MTQHYPLLISLSAPSRVNNIAPCSTHPHNSPIRGVFPAPPSIGQSHRILRSVLSFLCGGFRSTCEIVAERSQEMVWSAPARYSPARGWEGNLMISKKMASLKESGGPPKADCTRRAAVPPFDMDLNWVMYCSGQLSKVPILGFSGTLKAYVPTATPTVTARNILSLEFDVLEPSVLSPRTKPVYVCVSKVRSTMCEKLLRRSGVSSSSEGFRASRPSLEVVKTSAEAFDSKISAGDFGELLGRLGEGFLRIGLLAHRLRTSVAGIRKYGTKGGALGQLGSASKGQQAPLAHSSHSESL</sequence>
<reference evidence="2" key="1">
    <citation type="submission" date="2013-11" db="EMBL/GenBank/DDBJ databases">
        <title>Genome sequence of the fusiform rust pathogen reveals effectors for host alternation and coevolution with pine.</title>
        <authorList>
            <consortium name="DOE Joint Genome Institute"/>
            <person name="Smith K."/>
            <person name="Pendleton A."/>
            <person name="Kubisiak T."/>
            <person name="Anderson C."/>
            <person name="Salamov A."/>
            <person name="Aerts A."/>
            <person name="Riley R."/>
            <person name="Clum A."/>
            <person name="Lindquist E."/>
            <person name="Ence D."/>
            <person name="Campbell M."/>
            <person name="Kronenberg Z."/>
            <person name="Feau N."/>
            <person name="Dhillon B."/>
            <person name="Hamelin R."/>
            <person name="Burleigh J."/>
            <person name="Smith J."/>
            <person name="Yandell M."/>
            <person name="Nelson C."/>
            <person name="Grigoriev I."/>
            <person name="Davis J."/>
        </authorList>
    </citation>
    <scope>NUCLEOTIDE SEQUENCE</scope>
    <source>
        <strain evidence="2">G11</strain>
    </source>
</reference>
<name>A0A9P6N9X3_9BASI</name>
<accession>A0A9P6N9X3</accession>
<protein>
    <submittedName>
        <fullName evidence="2">Uncharacterized protein</fullName>
    </submittedName>
</protein>
<gene>
    <name evidence="2" type="ORF">CROQUDRAFT_97715</name>
</gene>
<evidence type="ECO:0000256" key="1">
    <source>
        <dbReference type="SAM" id="MobiDB-lite"/>
    </source>
</evidence>
<dbReference type="EMBL" id="MU167353">
    <property type="protein sequence ID" value="KAG0142304.1"/>
    <property type="molecule type" value="Genomic_DNA"/>
</dbReference>
<dbReference type="Proteomes" id="UP000886653">
    <property type="component" value="Unassembled WGS sequence"/>
</dbReference>
<keyword evidence="3" id="KW-1185">Reference proteome</keyword>
<proteinExistence type="predicted"/>
<organism evidence="2 3">
    <name type="scientific">Cronartium quercuum f. sp. fusiforme G11</name>
    <dbReference type="NCBI Taxonomy" id="708437"/>
    <lineage>
        <taxon>Eukaryota</taxon>
        <taxon>Fungi</taxon>
        <taxon>Dikarya</taxon>
        <taxon>Basidiomycota</taxon>
        <taxon>Pucciniomycotina</taxon>
        <taxon>Pucciniomycetes</taxon>
        <taxon>Pucciniales</taxon>
        <taxon>Coleosporiaceae</taxon>
        <taxon>Cronartium</taxon>
    </lineage>
</organism>
<evidence type="ECO:0000313" key="2">
    <source>
        <dbReference type="EMBL" id="KAG0142304.1"/>
    </source>
</evidence>
<dbReference type="AlphaFoldDB" id="A0A9P6N9X3"/>